<dbReference type="PANTHER" id="PTHR43319:SF7">
    <property type="entry name" value="BETA-LACTAMASE-RELATED DOMAIN-CONTAINING PROTEIN"/>
    <property type="match status" value="1"/>
</dbReference>
<comment type="caution">
    <text evidence="3">The sequence shown here is derived from an EMBL/GenBank/DDBJ whole genome shotgun (WGS) entry which is preliminary data.</text>
</comment>
<keyword evidence="4" id="KW-1185">Reference proteome</keyword>
<reference evidence="3 4" key="1">
    <citation type="submission" date="2014-11" db="EMBL/GenBank/DDBJ databases">
        <title>Genetic blueprint of the zoonotic pathogen Toxocara canis.</title>
        <authorList>
            <person name="Zhu X.-Q."/>
            <person name="Korhonen P.K."/>
            <person name="Cai H."/>
            <person name="Young N.D."/>
            <person name="Nejsum P."/>
            <person name="von Samson-Himmelstjerna G."/>
            <person name="Boag P.R."/>
            <person name="Tan P."/>
            <person name="Li Q."/>
            <person name="Min J."/>
            <person name="Yang Y."/>
            <person name="Wang X."/>
            <person name="Fang X."/>
            <person name="Hall R.S."/>
            <person name="Hofmann A."/>
            <person name="Sternberg P.W."/>
            <person name="Jex A.R."/>
            <person name="Gasser R.B."/>
        </authorList>
    </citation>
    <scope>NUCLEOTIDE SEQUENCE [LARGE SCALE GENOMIC DNA]</scope>
    <source>
        <strain evidence="3">PN_DK_2014</strain>
    </source>
</reference>
<dbReference type="Proteomes" id="UP000031036">
    <property type="component" value="Unassembled WGS sequence"/>
</dbReference>
<proteinExistence type="predicted"/>
<organism evidence="3 4">
    <name type="scientific">Toxocara canis</name>
    <name type="common">Canine roundworm</name>
    <dbReference type="NCBI Taxonomy" id="6265"/>
    <lineage>
        <taxon>Eukaryota</taxon>
        <taxon>Metazoa</taxon>
        <taxon>Ecdysozoa</taxon>
        <taxon>Nematoda</taxon>
        <taxon>Chromadorea</taxon>
        <taxon>Rhabditida</taxon>
        <taxon>Spirurina</taxon>
        <taxon>Ascaridomorpha</taxon>
        <taxon>Ascaridoidea</taxon>
        <taxon>Toxocaridae</taxon>
        <taxon>Toxocara</taxon>
    </lineage>
</organism>
<keyword evidence="1" id="KW-0472">Membrane</keyword>
<dbReference type="SUPFAM" id="SSF56601">
    <property type="entry name" value="beta-lactamase/transpeptidase-like"/>
    <property type="match status" value="1"/>
</dbReference>
<evidence type="ECO:0000313" key="3">
    <source>
        <dbReference type="EMBL" id="KHN77490.1"/>
    </source>
</evidence>
<dbReference type="InterPro" id="IPR052907">
    <property type="entry name" value="Beta-lactamase/esterase"/>
</dbReference>
<dbReference type="PANTHER" id="PTHR43319">
    <property type="entry name" value="BETA-LACTAMASE-RELATED"/>
    <property type="match status" value="1"/>
</dbReference>
<dbReference type="Pfam" id="PF00144">
    <property type="entry name" value="Beta-lactamase"/>
    <property type="match status" value="1"/>
</dbReference>
<evidence type="ECO:0000256" key="1">
    <source>
        <dbReference type="SAM" id="Phobius"/>
    </source>
</evidence>
<dbReference type="AlphaFoldDB" id="A0A0B2V931"/>
<dbReference type="Gene3D" id="3.40.710.10">
    <property type="entry name" value="DD-peptidase/beta-lactamase superfamily"/>
    <property type="match status" value="1"/>
</dbReference>
<dbReference type="STRING" id="6265.A0A0B2V931"/>
<accession>A0A0B2V931</accession>
<dbReference type="InterPro" id="IPR001466">
    <property type="entry name" value="Beta-lactam-related"/>
</dbReference>
<feature type="transmembrane region" description="Helical" evidence="1">
    <location>
        <begin position="12"/>
        <end position="37"/>
    </location>
</feature>
<dbReference type="InterPro" id="IPR012338">
    <property type="entry name" value="Beta-lactam/transpept-like"/>
</dbReference>
<dbReference type="OrthoDB" id="5946976at2759"/>
<keyword evidence="1" id="KW-1133">Transmembrane helix</keyword>
<sequence length="432" mass="48576">MKGTINDKNLCILLTIAIAYIIAYITLHWILSLWYGLTEAPAGTYDPKYEPIVDAFRQNFEQGFEREGAHLTVFHNGKQVVNVWNGFSDSESRRKWTTRTKTVFYSATKAICALCVAMLVDRGRLSYDDLVVKHWPEYGQFGKENTTVEDVLAHKAGIPYIEDVTMDDVADQEQMMHRIETAKPLWKPGTASGYHAITFGWLVDGIVRKVDEKGRDIRTFFREEVAEKYGVDISIGLPKQQFADLARATQPGLLEYARDILADPRLLAVLAMMYLRAPDSIAAKLRMHPSWIPLNYDTVALNDPYVISLNLGAVTGVGNAENFARLFSLALDGTLISNRTLQLIAHPTVDHWHLEQVVLYPIVKGRGFFFEPHPLMKGAYLLGHPGYGGQSLNVDVGRRLVVAYVTNGLKTGSGEMCRPYQRIIHSVFRVIA</sequence>
<dbReference type="OMA" id="GHPGYGC"/>
<protein>
    <submittedName>
        <fullName evidence="3">Beta-lactamase domain-containing protein 2</fullName>
    </submittedName>
</protein>
<evidence type="ECO:0000259" key="2">
    <source>
        <dbReference type="Pfam" id="PF00144"/>
    </source>
</evidence>
<name>A0A0B2V931_TOXCA</name>
<dbReference type="EMBL" id="JPKZ01002274">
    <property type="protein sequence ID" value="KHN77490.1"/>
    <property type="molecule type" value="Genomic_DNA"/>
</dbReference>
<evidence type="ECO:0000313" key="4">
    <source>
        <dbReference type="Proteomes" id="UP000031036"/>
    </source>
</evidence>
<keyword evidence="1" id="KW-0812">Transmembrane</keyword>
<gene>
    <name evidence="3" type="primary">lact-2</name>
    <name evidence="3" type="ORF">Tcan_07983</name>
</gene>
<feature type="domain" description="Beta-lactamase-related" evidence="2">
    <location>
        <begin position="56"/>
        <end position="422"/>
    </location>
</feature>